<name>A0A2U3JYD8_9BACT</name>
<organism evidence="1 2">
    <name type="scientific">Candidatus Sulfotelmatobacter kueseliae</name>
    <dbReference type="NCBI Taxonomy" id="2042962"/>
    <lineage>
        <taxon>Bacteria</taxon>
        <taxon>Pseudomonadati</taxon>
        <taxon>Acidobacteriota</taxon>
        <taxon>Terriglobia</taxon>
        <taxon>Terriglobales</taxon>
        <taxon>Candidatus Korobacteraceae</taxon>
        <taxon>Candidatus Sulfotelmatobacter</taxon>
    </lineage>
</organism>
<evidence type="ECO:0000313" key="1">
    <source>
        <dbReference type="EMBL" id="SPF32327.1"/>
    </source>
</evidence>
<dbReference type="Proteomes" id="UP000238701">
    <property type="component" value="Unassembled WGS sequence"/>
</dbReference>
<proteinExistence type="predicted"/>
<dbReference type="EMBL" id="OMOD01000007">
    <property type="protein sequence ID" value="SPF32327.1"/>
    <property type="molecule type" value="Genomic_DNA"/>
</dbReference>
<evidence type="ECO:0000313" key="2">
    <source>
        <dbReference type="Proteomes" id="UP000238701"/>
    </source>
</evidence>
<protein>
    <submittedName>
        <fullName evidence="1">Uncharacterized protein</fullName>
    </submittedName>
</protein>
<dbReference type="AlphaFoldDB" id="A0A2U3JYD8"/>
<accession>A0A2U3JYD8</accession>
<sequence>MDLDFQVNGETYFLSLAEDERRWLVFVESATGRRPIPVYVDVPESEDLTLVVEDKERRKILN</sequence>
<gene>
    <name evidence="1" type="ORF">SBA1_1040095</name>
</gene>
<reference evidence="2" key="1">
    <citation type="submission" date="2018-02" db="EMBL/GenBank/DDBJ databases">
        <authorList>
            <person name="Hausmann B."/>
        </authorList>
    </citation>
    <scope>NUCLEOTIDE SEQUENCE [LARGE SCALE GENOMIC DNA]</scope>
    <source>
        <strain evidence="2">Peat soil MAG SbA1</strain>
    </source>
</reference>